<keyword evidence="3" id="KW-1185">Reference proteome</keyword>
<dbReference type="EMBL" id="JACXYU010000015">
    <property type="protein sequence ID" value="MBD3934262.1"/>
    <property type="molecule type" value="Genomic_DNA"/>
</dbReference>
<gene>
    <name evidence="2" type="ORF">IF129_22195</name>
</gene>
<feature type="compositionally biased region" description="Basic and acidic residues" evidence="1">
    <location>
        <begin position="122"/>
        <end position="135"/>
    </location>
</feature>
<evidence type="ECO:0000313" key="2">
    <source>
        <dbReference type="EMBL" id="MBD3934262.1"/>
    </source>
</evidence>
<reference evidence="2" key="1">
    <citation type="submission" date="2020-09" db="EMBL/GenBank/DDBJ databases">
        <title>Secondary metabolite and genome analysis of marine Streptomyces chumphonensis KK1-2T.</title>
        <authorList>
            <person name="Phongsopitanun W."/>
            <person name="Kanchanasin P."/>
            <person name="Pittayakhajonwut P."/>
            <person name="Suwanborirux K."/>
            <person name="Tanasupawat S."/>
        </authorList>
    </citation>
    <scope>NUCLEOTIDE SEQUENCE</scope>
    <source>
        <strain evidence="2">KK1-2</strain>
    </source>
</reference>
<feature type="region of interest" description="Disordered" evidence="1">
    <location>
        <begin position="113"/>
        <end position="190"/>
    </location>
</feature>
<evidence type="ECO:0008006" key="4">
    <source>
        <dbReference type="Google" id="ProtNLM"/>
    </source>
</evidence>
<dbReference type="AlphaFoldDB" id="A0A927IEK8"/>
<name>A0A927IEK8_9ACTN</name>
<protein>
    <recommendedName>
        <fullName evidence="4">Helix-turn-helix domain-containing protein</fullName>
    </recommendedName>
</protein>
<sequence>MLRHVIAPTRFYSQIPNELIRHPRLSSTAVRMLEWALSLPEGSRETFTSLSEKLPEGRITVRKARQQLAAEGYVHTRQTQDRESGRWQTVVLISNVPLTTAAAVDAAFAGAPGGRVLPVGEPGERAVGDSPKGEEQPENTPHPPRPAAPDAERHAEPRPGPEPGPVPAPAPDLPVSDEPDPGGGDGAGSGRAARVLAALGRDEPRLRLGVAEAARLAPLAREWLARGVGEAELREALTAGLPRRVHAPAAFVAHRLTAKLPPPVAPRTPPPPPLAECAECRDPLPRGQRTGICRPCAGLVPSPEPPPGLPPAAARARAAFEAARARTRYV</sequence>
<feature type="compositionally biased region" description="Basic and acidic residues" evidence="1">
    <location>
        <begin position="150"/>
        <end position="159"/>
    </location>
</feature>
<dbReference type="RefSeq" id="WP_191211563.1">
    <property type="nucleotide sequence ID" value="NZ_BAABKL010000002.1"/>
</dbReference>
<comment type="caution">
    <text evidence="2">The sequence shown here is derived from an EMBL/GenBank/DDBJ whole genome shotgun (WGS) entry which is preliminary data.</text>
</comment>
<dbReference type="Proteomes" id="UP000632289">
    <property type="component" value="Unassembled WGS sequence"/>
</dbReference>
<proteinExistence type="predicted"/>
<evidence type="ECO:0000313" key="3">
    <source>
        <dbReference type="Proteomes" id="UP000632289"/>
    </source>
</evidence>
<evidence type="ECO:0000256" key="1">
    <source>
        <dbReference type="SAM" id="MobiDB-lite"/>
    </source>
</evidence>
<accession>A0A927IEK8</accession>
<feature type="compositionally biased region" description="Pro residues" evidence="1">
    <location>
        <begin position="160"/>
        <end position="172"/>
    </location>
</feature>
<organism evidence="2 3">
    <name type="scientific">Streptomyces chumphonensis</name>
    <dbReference type="NCBI Taxonomy" id="1214925"/>
    <lineage>
        <taxon>Bacteria</taxon>
        <taxon>Bacillati</taxon>
        <taxon>Actinomycetota</taxon>
        <taxon>Actinomycetes</taxon>
        <taxon>Kitasatosporales</taxon>
        <taxon>Streptomycetaceae</taxon>
        <taxon>Streptomyces</taxon>
    </lineage>
</organism>